<accession>Q14P14</accession>
<sequence length="177" mass="19430">MLQDAATIEQKAAKAIANQLRMEPADGSSLKEGQKLNEAKEVIFKHIDGVKIDSIASIENDLDAREITNAIMNITVGNIEIPNGATKSLKIGYQTISINLKMNETNNIIDMDAREITAVINDIKAEDLIIPNGDTKLLKAGYQKITINLKINETNNIMSIILVNVKAFEVLINSKNN</sequence>
<organism evidence="1">
    <name type="scientific">Spiroplasma citri</name>
    <dbReference type="NCBI Taxonomy" id="2133"/>
    <lineage>
        <taxon>Bacteria</taxon>
        <taxon>Bacillati</taxon>
        <taxon>Mycoplasmatota</taxon>
        <taxon>Mollicutes</taxon>
        <taxon>Entomoplasmatales</taxon>
        <taxon>Spiroplasmataceae</taxon>
        <taxon>Spiroplasma</taxon>
    </lineage>
</organism>
<evidence type="ECO:0000313" key="1">
    <source>
        <dbReference type="EMBL" id="CAK98765.1"/>
    </source>
</evidence>
<name>Q14P14_SPICI</name>
<dbReference type="EMBL" id="AM285304">
    <property type="protein sequence ID" value="CAK98765.1"/>
    <property type="molecule type" value="Genomic_DNA"/>
</dbReference>
<reference evidence="1" key="1">
    <citation type="journal article" date="2010" name="Appl. Environ. Microbiol.">
        <title>Partial chromosome sequence of Spiroplasma citri reveals extensive viral invasion and important gene decay.</title>
        <authorList>
            <person name="Carle P."/>
            <person name="Saillard C."/>
            <person name="Carrere N."/>
            <person name="Carrere S."/>
            <person name="Duret S."/>
            <person name="Eveillard S."/>
            <person name="Gaurivaud P."/>
            <person name="Gourgues G."/>
            <person name="Gouzy J."/>
            <person name="Salar P."/>
            <person name="Verdin E."/>
            <person name="Breton M."/>
            <person name="Blanchard A."/>
            <person name="Laigret F."/>
            <person name="Bove J.M."/>
            <person name="Renaudin J."/>
            <person name="Foissac X."/>
        </authorList>
    </citation>
    <scope>NUCLEOTIDE SEQUENCE</scope>
    <source>
        <strain evidence="1">GII3-3X</strain>
    </source>
</reference>
<protein>
    <submittedName>
        <fullName evidence="1">Uncharacterized protein</fullName>
    </submittedName>
</protein>
<gene>
    <name evidence="1" type="ORF">SPICI03_300</name>
</gene>
<proteinExistence type="predicted"/>
<dbReference type="AlphaFoldDB" id="Q14P14"/>